<dbReference type="AlphaFoldDB" id="A0A6C0KLS6"/>
<sequence>MSNSTRKIKKKRKNNTCKWDSCDQVPCGKSMPHCKPHYCYRKGSLSSRNWKHCNMRYLSSNPVHKEKCKKEMKEFSKCKRNMTKKKTTQTVDVQTLHEKMPYIWRFLRVGTRKNMIRLAQLPISEINIQGSLYGEVPSKKNKHKFERLRQKYKDI</sequence>
<accession>A0A6C0KLS6</accession>
<organism evidence="1">
    <name type="scientific">viral metagenome</name>
    <dbReference type="NCBI Taxonomy" id="1070528"/>
    <lineage>
        <taxon>unclassified sequences</taxon>
        <taxon>metagenomes</taxon>
        <taxon>organismal metagenomes</taxon>
    </lineage>
</organism>
<evidence type="ECO:0000313" key="1">
    <source>
        <dbReference type="EMBL" id="QHU17610.1"/>
    </source>
</evidence>
<proteinExistence type="predicted"/>
<dbReference type="EMBL" id="MN740916">
    <property type="protein sequence ID" value="QHU17610.1"/>
    <property type="molecule type" value="Genomic_DNA"/>
</dbReference>
<reference evidence="1" key="1">
    <citation type="journal article" date="2020" name="Nature">
        <title>Giant virus diversity and host interactions through global metagenomics.</title>
        <authorList>
            <person name="Schulz F."/>
            <person name="Roux S."/>
            <person name="Paez-Espino D."/>
            <person name="Jungbluth S."/>
            <person name="Walsh D.A."/>
            <person name="Denef V.J."/>
            <person name="McMahon K.D."/>
            <person name="Konstantinidis K.T."/>
            <person name="Eloe-Fadrosh E.A."/>
            <person name="Kyrpides N.C."/>
            <person name="Woyke T."/>
        </authorList>
    </citation>
    <scope>NUCLEOTIDE SEQUENCE</scope>
    <source>
        <strain evidence="1">GVMAG-S-3300012919-55</strain>
    </source>
</reference>
<protein>
    <submittedName>
        <fullName evidence="1">Uncharacterized protein</fullName>
    </submittedName>
</protein>
<name>A0A6C0KLS6_9ZZZZ</name>